<dbReference type="Pfam" id="PF13276">
    <property type="entry name" value="HTH_21"/>
    <property type="match status" value="1"/>
</dbReference>
<dbReference type="SUPFAM" id="SSF53098">
    <property type="entry name" value="Ribonuclease H-like"/>
    <property type="match status" value="1"/>
</dbReference>
<accession>A0A644WIL5</accession>
<dbReference type="InterPro" id="IPR036397">
    <property type="entry name" value="RNaseH_sf"/>
</dbReference>
<dbReference type="InterPro" id="IPR025948">
    <property type="entry name" value="HTH-like_dom"/>
</dbReference>
<dbReference type="PANTHER" id="PTHR46889">
    <property type="entry name" value="TRANSPOSASE INSF FOR INSERTION SEQUENCE IS3B-RELATED"/>
    <property type="match status" value="1"/>
</dbReference>
<dbReference type="AlphaFoldDB" id="A0A644WIL5"/>
<organism evidence="2">
    <name type="scientific">bioreactor metagenome</name>
    <dbReference type="NCBI Taxonomy" id="1076179"/>
    <lineage>
        <taxon>unclassified sequences</taxon>
        <taxon>metagenomes</taxon>
        <taxon>ecological metagenomes</taxon>
    </lineage>
</organism>
<dbReference type="InterPro" id="IPR001584">
    <property type="entry name" value="Integrase_cat-core"/>
</dbReference>
<reference evidence="2" key="1">
    <citation type="submission" date="2019-08" db="EMBL/GenBank/DDBJ databases">
        <authorList>
            <person name="Kucharzyk K."/>
            <person name="Murdoch R.W."/>
            <person name="Higgins S."/>
            <person name="Loffler F."/>
        </authorList>
    </citation>
    <scope>NUCLEOTIDE SEQUENCE</scope>
</reference>
<name>A0A644WIL5_9ZZZZ</name>
<comment type="caution">
    <text evidence="2">The sequence shown here is derived from an EMBL/GenBank/DDBJ whole genome shotgun (WGS) entry which is preliminary data.</text>
</comment>
<dbReference type="EMBL" id="VSSQ01000845">
    <property type="protein sequence ID" value="MPM02114.1"/>
    <property type="molecule type" value="Genomic_DNA"/>
</dbReference>
<dbReference type="Pfam" id="PF00665">
    <property type="entry name" value="rve"/>
    <property type="match status" value="1"/>
</dbReference>
<gene>
    <name evidence="2" type="ORF">SDC9_48359</name>
</gene>
<evidence type="ECO:0000313" key="2">
    <source>
        <dbReference type="EMBL" id="MPM02114.1"/>
    </source>
</evidence>
<dbReference type="GO" id="GO:0015074">
    <property type="term" value="P:DNA integration"/>
    <property type="evidence" value="ECO:0007669"/>
    <property type="project" value="InterPro"/>
</dbReference>
<dbReference type="GO" id="GO:0003676">
    <property type="term" value="F:nucleic acid binding"/>
    <property type="evidence" value="ECO:0007669"/>
    <property type="project" value="InterPro"/>
</dbReference>
<feature type="domain" description="Integrase catalytic" evidence="1">
    <location>
        <begin position="100"/>
        <end position="260"/>
    </location>
</feature>
<dbReference type="PROSITE" id="PS50994">
    <property type="entry name" value="INTEGRASE"/>
    <property type="match status" value="1"/>
</dbReference>
<sequence length="264" mass="31002">MCKVLQVNRSSYYYKSTYQEVEDDVEQHVIEIFESNQRVYGTRKIKIELQKKNLTVSRRRIGRLMKKNGLVSTYTVAQYKPFKTKCNEAEIKNELNREFEKAVPLETVVSDLTYVRVGTKWHYICLLVDLFNREIIGQSCGKAKDAALVYRAFASVKSNLHNIRMFHTDRGSEFKNQLIDEVISTFNIQRSLSMKGCPYDNAVSEATFKLVKTEFVKNRRFVSLEHLENELKSYIKWFNEKRIHSTLGYLSPLEYKTIYLNKSV</sequence>
<dbReference type="PANTHER" id="PTHR46889:SF4">
    <property type="entry name" value="TRANSPOSASE INSO FOR INSERTION SEQUENCE ELEMENT IS911B-RELATED"/>
    <property type="match status" value="1"/>
</dbReference>
<dbReference type="Pfam" id="PF13333">
    <property type="entry name" value="rve_2"/>
    <property type="match status" value="1"/>
</dbReference>
<dbReference type="InterPro" id="IPR048020">
    <property type="entry name" value="Transpos_IS3"/>
</dbReference>
<dbReference type="NCBIfam" id="NF033516">
    <property type="entry name" value="transpos_IS3"/>
    <property type="match status" value="1"/>
</dbReference>
<proteinExistence type="predicted"/>
<protein>
    <submittedName>
        <fullName evidence="2">IS3 family transposase IS655</fullName>
    </submittedName>
</protein>
<dbReference type="InterPro" id="IPR012337">
    <property type="entry name" value="RNaseH-like_sf"/>
</dbReference>
<dbReference type="Gene3D" id="3.30.420.10">
    <property type="entry name" value="Ribonuclease H-like superfamily/Ribonuclease H"/>
    <property type="match status" value="1"/>
</dbReference>
<evidence type="ECO:0000259" key="1">
    <source>
        <dbReference type="PROSITE" id="PS50994"/>
    </source>
</evidence>
<dbReference type="InterPro" id="IPR050900">
    <property type="entry name" value="Transposase_IS3/IS150/IS904"/>
</dbReference>